<evidence type="ECO:0000313" key="9">
    <source>
        <dbReference type="EMBL" id="SHE47863.1"/>
    </source>
</evidence>
<feature type="domain" description="SH3b" evidence="7">
    <location>
        <begin position="136"/>
        <end position="199"/>
    </location>
</feature>
<feature type="chain" id="PRO_5038595664" evidence="6">
    <location>
        <begin position="24"/>
        <end position="1005"/>
    </location>
</feature>
<dbReference type="SMART" id="SM00287">
    <property type="entry name" value="SH3b"/>
    <property type="match status" value="8"/>
</dbReference>
<feature type="domain" description="SH3b" evidence="7">
    <location>
        <begin position="354"/>
        <end position="417"/>
    </location>
</feature>
<proteinExistence type="inferred from homology"/>
<evidence type="ECO:0000259" key="8">
    <source>
        <dbReference type="PROSITE" id="PS51935"/>
    </source>
</evidence>
<dbReference type="STRING" id="1533.SAMN05443638_103117"/>
<dbReference type="Gene3D" id="3.90.1720.10">
    <property type="entry name" value="endopeptidase domain like (from Nostoc punctiforme)"/>
    <property type="match status" value="1"/>
</dbReference>
<dbReference type="GO" id="GO:0008234">
    <property type="term" value="F:cysteine-type peptidase activity"/>
    <property type="evidence" value="ECO:0007669"/>
    <property type="project" value="UniProtKB-KW"/>
</dbReference>
<feature type="region of interest" description="Disordered" evidence="5">
    <location>
        <begin position="220"/>
        <end position="323"/>
    </location>
</feature>
<dbReference type="SUPFAM" id="SSF54001">
    <property type="entry name" value="Cysteine proteinases"/>
    <property type="match status" value="1"/>
</dbReference>
<dbReference type="InterPro" id="IPR003646">
    <property type="entry name" value="SH3-like_bac-type"/>
</dbReference>
<evidence type="ECO:0000256" key="1">
    <source>
        <dbReference type="ARBA" id="ARBA00007074"/>
    </source>
</evidence>
<reference evidence="9 10" key="1">
    <citation type="submission" date="2016-11" db="EMBL/GenBank/DDBJ databases">
        <authorList>
            <person name="Jaros S."/>
            <person name="Januszkiewicz K."/>
            <person name="Wedrychowicz H."/>
        </authorList>
    </citation>
    <scope>NUCLEOTIDE SEQUENCE [LARGE SCALE GENOMIC DNA]</scope>
    <source>
        <strain evidence="9 10">DSM 2631</strain>
    </source>
</reference>
<dbReference type="SUPFAM" id="SSF50044">
    <property type="entry name" value="SH3-domain"/>
    <property type="match status" value="1"/>
</dbReference>
<evidence type="ECO:0000256" key="6">
    <source>
        <dbReference type="SAM" id="SignalP"/>
    </source>
</evidence>
<sequence>MNKKKISQLLVVASTVVGTTAIATEYAYATENNTHSSKKTNYSSTVDSVKVQKGQVINITTNLRIREDINKDSKTIGYLMNGDIFEILDQSNGLYHIKSGEKEGYIPKEYVKELNTGTFNKDSKETSDKTENVKKSKGKVINVSTNLRLRKAANYNSDVVGYVINGQTFDINNKDGDWYNISLDDKSGYIHKDYVEKIDENKVTTNKKETSDKIDIKDKDNKVSSVDSNNKLTENKKVELPNNDKKENTEVKQNNNKEISKDMNTNLSKENITSKPLNNQNNLEVNKSTDKENSNKSSDSSKETNSNKNNLEDNKNNSSDKTNNYKYVTEEAPNNTKSPATALMTVSNYSSYISKGQVINVSSSLRVREGAGTNTKIVGYLNNGQTFDITGKSGDWYYIKSGNTTGYVHKDYVKEINSSQQNNNSNSTSTNTNTSVKGQGQVINVSSSLRIREGASTNTKTVGYLYANQTFEINGKEGNWYHIKSGNVVGYVHEDYVKVISNSSGSTNSDSTNSKPSTDNSVKGKIGQVVNVSSSLRIRKGAGTNTAVVGTLYNGQTFDINGKEGDWYYIKSGGTTGYVHKDYVKIVDLNGSNSGNTVTPPSNSDSSVEGQKGQVVNVSSSLRIREGAGTNTPIIGTLYANQTFDINGKSGDWYYITSGNIKGYVHKDYVKIISNNSNSGSGNSSSETVNSKGKVINVSTNLRIRKEPNTNSSIVGYLVNGDTFDIISKKGNWYYISHQNKTGHVHEDYVQLIGSNTESNKPSLPETSKPTKNEYGMVYNVSTNLRLRSNPSTNSSTIAYLLPGETFKILGVSGEWYNINYKNKIGYVHSNYVKKVDSPNNSNNNSNSNGSSNGSTQQTYEAVLSAMKAQIGSPYVWGGAGEYFTSSLLNTLKQRFPSETARGMYDHCSNYTDQGYRAFDCSGLMQWGFRQAGIRIGRTTWDQINNGFEVSLNSLKPGDLLFYSNLQHVGMYLGNGQWIESPNSRSFVKIADVPWHRIGRARRVL</sequence>
<dbReference type="InterPro" id="IPR038765">
    <property type="entry name" value="Papain-like_cys_pep_sf"/>
</dbReference>
<feature type="region of interest" description="Disordered" evidence="5">
    <location>
        <begin position="502"/>
        <end position="526"/>
    </location>
</feature>
<evidence type="ECO:0000256" key="5">
    <source>
        <dbReference type="SAM" id="MobiDB-lite"/>
    </source>
</evidence>
<name>A0A1M4TTU4_9CLOT</name>
<organism evidence="9 10">
    <name type="scientific">Clostridium fallax</name>
    <dbReference type="NCBI Taxonomy" id="1533"/>
    <lineage>
        <taxon>Bacteria</taxon>
        <taxon>Bacillati</taxon>
        <taxon>Bacillota</taxon>
        <taxon>Clostridia</taxon>
        <taxon>Eubacteriales</taxon>
        <taxon>Clostridiaceae</taxon>
        <taxon>Clostridium</taxon>
    </lineage>
</organism>
<feature type="compositionally biased region" description="Low complexity" evidence="5">
    <location>
        <begin position="419"/>
        <end position="435"/>
    </location>
</feature>
<feature type="compositionally biased region" description="Basic and acidic residues" evidence="5">
    <location>
        <begin position="233"/>
        <end position="250"/>
    </location>
</feature>
<feature type="domain" description="SH3b" evidence="7">
    <location>
        <begin position="525"/>
        <end position="588"/>
    </location>
</feature>
<dbReference type="EMBL" id="FQVM01000003">
    <property type="protein sequence ID" value="SHE47863.1"/>
    <property type="molecule type" value="Genomic_DNA"/>
</dbReference>
<accession>A0A1M4TTU4</accession>
<feature type="region of interest" description="Disordered" evidence="5">
    <location>
        <begin position="419"/>
        <end position="439"/>
    </location>
</feature>
<feature type="region of interest" description="Disordered" evidence="5">
    <location>
        <begin position="592"/>
        <end position="612"/>
    </location>
</feature>
<dbReference type="PROSITE" id="PS51935">
    <property type="entry name" value="NLPC_P60"/>
    <property type="match status" value="1"/>
</dbReference>
<dbReference type="InterPro" id="IPR036028">
    <property type="entry name" value="SH3-like_dom_sf"/>
</dbReference>
<feature type="compositionally biased region" description="Low complexity" evidence="5">
    <location>
        <begin position="502"/>
        <end position="514"/>
    </location>
</feature>
<evidence type="ECO:0000256" key="4">
    <source>
        <dbReference type="ARBA" id="ARBA00022807"/>
    </source>
</evidence>
<feature type="domain" description="SH3b" evidence="7">
    <location>
        <begin position="691"/>
        <end position="754"/>
    </location>
</feature>
<feature type="domain" description="NlpC/P60" evidence="8">
    <location>
        <begin position="857"/>
        <end position="1005"/>
    </location>
</feature>
<keyword evidence="2" id="KW-0645">Protease</keyword>
<dbReference type="Pfam" id="PF08239">
    <property type="entry name" value="SH3_3"/>
    <property type="match status" value="7"/>
</dbReference>
<dbReference type="RefSeq" id="WP_083573436.1">
    <property type="nucleotide sequence ID" value="NZ_FQVM01000003.1"/>
</dbReference>
<dbReference type="Gene3D" id="2.30.30.40">
    <property type="entry name" value="SH3 Domains"/>
    <property type="match status" value="8"/>
</dbReference>
<keyword evidence="6" id="KW-0732">Signal</keyword>
<dbReference type="PROSITE" id="PS51781">
    <property type="entry name" value="SH3B"/>
    <property type="match status" value="7"/>
</dbReference>
<evidence type="ECO:0000259" key="7">
    <source>
        <dbReference type="PROSITE" id="PS51781"/>
    </source>
</evidence>
<feature type="compositionally biased region" description="Basic and acidic residues" evidence="5">
    <location>
        <begin position="287"/>
        <end position="302"/>
    </location>
</feature>
<dbReference type="PANTHER" id="PTHR34408">
    <property type="entry name" value="FAMILY PROTEIN, PUTATIVE-RELATED"/>
    <property type="match status" value="1"/>
</dbReference>
<feature type="domain" description="SH3b" evidence="7">
    <location>
        <begin position="776"/>
        <end position="837"/>
    </location>
</feature>
<feature type="domain" description="SH3b" evidence="7">
    <location>
        <begin position="438"/>
        <end position="501"/>
    </location>
</feature>
<keyword evidence="3" id="KW-0378">Hydrolase</keyword>
<dbReference type="Pfam" id="PF00877">
    <property type="entry name" value="NLPC_P60"/>
    <property type="match status" value="1"/>
</dbReference>
<keyword evidence="4" id="KW-0788">Thiol protease</keyword>
<protein>
    <submittedName>
        <fullName evidence="9">SH3 domain-containing protein</fullName>
    </submittedName>
</protein>
<dbReference type="GO" id="GO:0006508">
    <property type="term" value="P:proteolysis"/>
    <property type="evidence" value="ECO:0007669"/>
    <property type="project" value="UniProtKB-KW"/>
</dbReference>
<feature type="compositionally biased region" description="Low complexity" evidence="5">
    <location>
        <begin position="840"/>
        <end position="855"/>
    </location>
</feature>
<dbReference type="AlphaFoldDB" id="A0A1M4TTU4"/>
<dbReference type="PANTHER" id="PTHR34408:SF1">
    <property type="entry name" value="GLYCOSYL HYDROLASE FAMILY 19 DOMAIN-CONTAINING PROTEIN HI_1415"/>
    <property type="match status" value="1"/>
</dbReference>
<feature type="signal peptide" evidence="6">
    <location>
        <begin position="1"/>
        <end position="23"/>
    </location>
</feature>
<comment type="similarity">
    <text evidence="1">Belongs to the peptidase C40 family.</text>
</comment>
<gene>
    <name evidence="9" type="ORF">SAMN05443638_103117</name>
</gene>
<feature type="domain" description="SH3b" evidence="7">
    <location>
        <begin position="611"/>
        <end position="674"/>
    </location>
</feature>
<dbReference type="InterPro" id="IPR052354">
    <property type="entry name" value="Cell_Wall_Dynamics_Protein"/>
</dbReference>
<feature type="region of interest" description="Disordered" evidence="5">
    <location>
        <begin position="836"/>
        <end position="857"/>
    </location>
</feature>
<keyword evidence="10" id="KW-1185">Reference proteome</keyword>
<dbReference type="OrthoDB" id="9808890at2"/>
<feature type="compositionally biased region" description="Polar residues" evidence="5">
    <location>
        <begin position="251"/>
        <end position="285"/>
    </location>
</feature>
<dbReference type="InterPro" id="IPR000064">
    <property type="entry name" value="NLP_P60_dom"/>
</dbReference>
<evidence type="ECO:0000313" key="10">
    <source>
        <dbReference type="Proteomes" id="UP000184035"/>
    </source>
</evidence>
<dbReference type="Proteomes" id="UP000184035">
    <property type="component" value="Unassembled WGS sequence"/>
</dbReference>
<evidence type="ECO:0000256" key="3">
    <source>
        <dbReference type="ARBA" id="ARBA00022801"/>
    </source>
</evidence>
<evidence type="ECO:0000256" key="2">
    <source>
        <dbReference type="ARBA" id="ARBA00022670"/>
    </source>
</evidence>